<keyword evidence="7 8" id="KW-0472">Membrane</keyword>
<dbReference type="InterPro" id="IPR001851">
    <property type="entry name" value="ABC_transp_permease"/>
</dbReference>
<name>A0AB39BID6_9MICO</name>
<keyword evidence="4" id="KW-0997">Cell inner membrane</keyword>
<evidence type="ECO:0000256" key="6">
    <source>
        <dbReference type="ARBA" id="ARBA00022989"/>
    </source>
</evidence>
<dbReference type="GO" id="GO:0022857">
    <property type="term" value="F:transmembrane transporter activity"/>
    <property type="evidence" value="ECO:0007669"/>
    <property type="project" value="InterPro"/>
</dbReference>
<accession>A0AB39BID6</accession>
<reference evidence="9" key="1">
    <citation type="submission" date="2024-05" db="EMBL/GenBank/DDBJ databases">
        <title>Herbiconiux sp. A18JL235.</title>
        <authorList>
            <person name="Zhang G."/>
        </authorList>
    </citation>
    <scope>NUCLEOTIDE SEQUENCE</scope>
    <source>
        <strain evidence="9">A18JL235</strain>
    </source>
</reference>
<protein>
    <submittedName>
        <fullName evidence="9">ABC transporter permease</fullName>
    </submittedName>
</protein>
<keyword evidence="2" id="KW-0813">Transport</keyword>
<evidence type="ECO:0000256" key="4">
    <source>
        <dbReference type="ARBA" id="ARBA00022519"/>
    </source>
</evidence>
<feature type="transmembrane region" description="Helical" evidence="8">
    <location>
        <begin position="59"/>
        <end position="78"/>
    </location>
</feature>
<evidence type="ECO:0000313" key="9">
    <source>
        <dbReference type="EMBL" id="XDI05994.1"/>
    </source>
</evidence>
<dbReference type="RefSeq" id="WP_368498383.1">
    <property type="nucleotide sequence ID" value="NZ_CP162511.1"/>
</dbReference>
<keyword evidence="3" id="KW-1003">Cell membrane</keyword>
<dbReference type="GO" id="GO:0005886">
    <property type="term" value="C:plasma membrane"/>
    <property type="evidence" value="ECO:0007669"/>
    <property type="project" value="UniProtKB-SubCell"/>
</dbReference>
<evidence type="ECO:0000256" key="3">
    <source>
        <dbReference type="ARBA" id="ARBA00022475"/>
    </source>
</evidence>
<dbReference type="EMBL" id="CP162511">
    <property type="protein sequence ID" value="XDI05994.1"/>
    <property type="molecule type" value="Genomic_DNA"/>
</dbReference>
<proteinExistence type="predicted"/>
<keyword evidence="6 8" id="KW-1133">Transmembrane helix</keyword>
<evidence type="ECO:0000256" key="8">
    <source>
        <dbReference type="SAM" id="Phobius"/>
    </source>
</evidence>
<feature type="transmembrane region" description="Helical" evidence="8">
    <location>
        <begin position="110"/>
        <end position="134"/>
    </location>
</feature>
<evidence type="ECO:0000256" key="2">
    <source>
        <dbReference type="ARBA" id="ARBA00022448"/>
    </source>
</evidence>
<keyword evidence="5 8" id="KW-0812">Transmembrane</keyword>
<sequence length="331" mass="33860">MTLQTDTASLSATTAPPAPSRRAAEFVIRWSLPLILLITLVIATATTPGFLSFENLRGILINTSVIGIAAVGLTPVTLSGNLVSLAVTQQAMLAAVVFFPLLAVGVPLPLAIILVILILAATGFAQGAFVALGLNPMITTLAAGAIIFGLATLVTGGRVVSAPEVDTRWIALASPLGLPLPIYIFVGFTILTTFFIDRTVTGRKISLAGANRETARLSGVSFRAATIAAFVVLGIGTAISGIVVAAQAGQATTLDLPTLTSNVIAAVLVGGTAIQGGFGSPLRSALGALMIAIFSQVMLLHDFSHGVRLAAVGLLVVVMVSVLHVIRKKAI</sequence>
<feature type="transmembrane region" description="Helical" evidence="8">
    <location>
        <begin position="30"/>
        <end position="53"/>
    </location>
</feature>
<dbReference type="CDD" id="cd06579">
    <property type="entry name" value="TM_PBP1_transp_AraH_like"/>
    <property type="match status" value="1"/>
</dbReference>
<feature type="transmembrane region" description="Helical" evidence="8">
    <location>
        <begin position="141"/>
        <end position="160"/>
    </location>
</feature>
<comment type="subcellular location">
    <subcellularLocation>
        <location evidence="1">Cell membrane</location>
        <topology evidence="1">Multi-pass membrane protein</topology>
    </subcellularLocation>
</comment>
<dbReference type="Pfam" id="PF02653">
    <property type="entry name" value="BPD_transp_2"/>
    <property type="match status" value="1"/>
</dbReference>
<feature type="transmembrane region" description="Helical" evidence="8">
    <location>
        <begin position="307"/>
        <end position="326"/>
    </location>
</feature>
<feature type="transmembrane region" description="Helical" evidence="8">
    <location>
        <begin position="220"/>
        <end position="247"/>
    </location>
</feature>
<feature type="transmembrane region" description="Helical" evidence="8">
    <location>
        <begin position="259"/>
        <end position="278"/>
    </location>
</feature>
<dbReference type="PANTHER" id="PTHR32196:SF21">
    <property type="entry name" value="ABC TRANSPORTER PERMEASE PROTEIN YPHD-RELATED"/>
    <property type="match status" value="1"/>
</dbReference>
<dbReference type="PANTHER" id="PTHR32196">
    <property type="entry name" value="ABC TRANSPORTER PERMEASE PROTEIN YPHD-RELATED-RELATED"/>
    <property type="match status" value="1"/>
</dbReference>
<feature type="transmembrane region" description="Helical" evidence="8">
    <location>
        <begin position="180"/>
        <end position="200"/>
    </location>
</feature>
<dbReference type="AlphaFoldDB" id="A0AB39BID6"/>
<gene>
    <name evidence="9" type="ORF">ABFY20_02530</name>
</gene>
<organism evidence="9">
    <name type="scientific">Herbiconiux sp. A18JL235</name>
    <dbReference type="NCBI Taxonomy" id="3152363"/>
    <lineage>
        <taxon>Bacteria</taxon>
        <taxon>Bacillati</taxon>
        <taxon>Actinomycetota</taxon>
        <taxon>Actinomycetes</taxon>
        <taxon>Micrococcales</taxon>
        <taxon>Microbacteriaceae</taxon>
        <taxon>Herbiconiux</taxon>
    </lineage>
</organism>
<evidence type="ECO:0000256" key="1">
    <source>
        <dbReference type="ARBA" id="ARBA00004651"/>
    </source>
</evidence>
<evidence type="ECO:0000256" key="7">
    <source>
        <dbReference type="ARBA" id="ARBA00023136"/>
    </source>
</evidence>
<evidence type="ECO:0000256" key="5">
    <source>
        <dbReference type="ARBA" id="ARBA00022692"/>
    </source>
</evidence>